<keyword evidence="4" id="KW-1185">Reference proteome</keyword>
<keyword evidence="1" id="KW-1133">Transmembrane helix</keyword>
<gene>
    <name evidence="3" type="ORF">QFZ53_000794</name>
</gene>
<dbReference type="Proteomes" id="UP001244427">
    <property type="component" value="Unassembled WGS sequence"/>
</dbReference>
<sequence length="74" mass="7809">MNSLATFSLICGIAGLCLVPVLGPVAALGAGYTARRQIAAHRQHGRRRATAGIALGWIGLVIACIVIILFVIWR</sequence>
<organism evidence="3 4">
    <name type="scientific">Microbacterium natoriense</name>
    <dbReference type="NCBI Taxonomy" id="284570"/>
    <lineage>
        <taxon>Bacteria</taxon>
        <taxon>Bacillati</taxon>
        <taxon>Actinomycetota</taxon>
        <taxon>Actinomycetes</taxon>
        <taxon>Micrococcales</taxon>
        <taxon>Microbacteriaceae</taxon>
        <taxon>Microbacterium</taxon>
    </lineage>
</organism>
<feature type="transmembrane region" description="Helical" evidence="1">
    <location>
        <begin position="6"/>
        <end position="30"/>
    </location>
</feature>
<dbReference type="InterPro" id="IPR025241">
    <property type="entry name" value="DUF4190"/>
</dbReference>
<reference evidence="3 4" key="1">
    <citation type="submission" date="2023-07" db="EMBL/GenBank/DDBJ databases">
        <title>Comparative genomics of wheat-associated soil bacteria to identify genetic determinants of phenazine resistance.</title>
        <authorList>
            <person name="Mouncey N."/>
        </authorList>
    </citation>
    <scope>NUCLEOTIDE SEQUENCE [LARGE SCALE GENOMIC DNA]</scope>
    <source>
        <strain evidence="3 4">W4I9-1</strain>
    </source>
</reference>
<keyword evidence="1" id="KW-0812">Transmembrane</keyword>
<proteinExistence type="predicted"/>
<dbReference type="EMBL" id="JAUSXV010000001">
    <property type="protein sequence ID" value="MDQ0646598.1"/>
    <property type="molecule type" value="Genomic_DNA"/>
</dbReference>
<evidence type="ECO:0000256" key="1">
    <source>
        <dbReference type="SAM" id="Phobius"/>
    </source>
</evidence>
<protein>
    <recommendedName>
        <fullName evidence="2">DUF4190 domain-containing protein</fullName>
    </recommendedName>
</protein>
<name>A0AAW8ETP4_9MICO</name>
<feature type="transmembrane region" description="Helical" evidence="1">
    <location>
        <begin position="51"/>
        <end position="73"/>
    </location>
</feature>
<evidence type="ECO:0000313" key="3">
    <source>
        <dbReference type="EMBL" id="MDQ0646598.1"/>
    </source>
</evidence>
<evidence type="ECO:0000313" key="4">
    <source>
        <dbReference type="Proteomes" id="UP001244427"/>
    </source>
</evidence>
<evidence type="ECO:0000259" key="2">
    <source>
        <dbReference type="Pfam" id="PF13828"/>
    </source>
</evidence>
<feature type="domain" description="DUF4190" evidence="2">
    <location>
        <begin position="4"/>
        <end position="65"/>
    </location>
</feature>
<comment type="caution">
    <text evidence="3">The sequence shown here is derived from an EMBL/GenBank/DDBJ whole genome shotgun (WGS) entry which is preliminary data.</text>
</comment>
<dbReference type="Pfam" id="PF13828">
    <property type="entry name" value="DUF4190"/>
    <property type="match status" value="1"/>
</dbReference>
<accession>A0AAW8ETP4</accession>
<dbReference type="RefSeq" id="WP_307293770.1">
    <property type="nucleotide sequence ID" value="NZ_JAUSXV010000001.1"/>
</dbReference>
<dbReference type="AlphaFoldDB" id="A0AAW8ETP4"/>
<keyword evidence="1" id="KW-0472">Membrane</keyword>